<keyword evidence="2 4" id="KW-0863">Zinc-finger</keyword>
<dbReference type="KEGG" id="gtt:GUITHDRAFT_142863"/>
<dbReference type="SUPFAM" id="SSF90209">
    <property type="entry name" value="Ran binding protein zinc finger-like"/>
    <property type="match status" value="1"/>
</dbReference>
<gene>
    <name evidence="6" type="ORF">GUITHDRAFT_142863</name>
</gene>
<dbReference type="GO" id="GO:0000932">
    <property type="term" value="C:P-body"/>
    <property type="evidence" value="ECO:0007669"/>
    <property type="project" value="TreeGrafter"/>
</dbReference>
<dbReference type="GeneID" id="17297096"/>
<dbReference type="SMART" id="SM00547">
    <property type="entry name" value="ZnF_RBZ"/>
    <property type="match status" value="1"/>
</dbReference>
<keyword evidence="3" id="KW-0862">Zinc</keyword>
<evidence type="ECO:0000259" key="5">
    <source>
        <dbReference type="PROSITE" id="PS50199"/>
    </source>
</evidence>
<dbReference type="Pfam" id="PF00773">
    <property type="entry name" value="RNB"/>
    <property type="match status" value="1"/>
</dbReference>
<organism evidence="6">
    <name type="scientific">Guillardia theta (strain CCMP2712)</name>
    <name type="common">Cryptophyte</name>
    <dbReference type="NCBI Taxonomy" id="905079"/>
    <lineage>
        <taxon>Eukaryota</taxon>
        <taxon>Cryptophyceae</taxon>
        <taxon>Pyrenomonadales</taxon>
        <taxon>Geminigeraceae</taxon>
        <taxon>Guillardia</taxon>
    </lineage>
</organism>
<reference evidence="6 8" key="1">
    <citation type="journal article" date="2012" name="Nature">
        <title>Algal genomes reveal evolutionary mosaicism and the fate of nucleomorphs.</title>
        <authorList>
            <consortium name="DOE Joint Genome Institute"/>
            <person name="Curtis B.A."/>
            <person name="Tanifuji G."/>
            <person name="Burki F."/>
            <person name="Gruber A."/>
            <person name="Irimia M."/>
            <person name="Maruyama S."/>
            <person name="Arias M.C."/>
            <person name="Ball S.G."/>
            <person name="Gile G.H."/>
            <person name="Hirakawa Y."/>
            <person name="Hopkins J.F."/>
            <person name="Kuo A."/>
            <person name="Rensing S.A."/>
            <person name="Schmutz J."/>
            <person name="Symeonidi A."/>
            <person name="Elias M."/>
            <person name="Eveleigh R.J."/>
            <person name="Herman E.K."/>
            <person name="Klute M.J."/>
            <person name="Nakayama T."/>
            <person name="Obornik M."/>
            <person name="Reyes-Prieto A."/>
            <person name="Armbrust E.V."/>
            <person name="Aves S.J."/>
            <person name="Beiko R.G."/>
            <person name="Coutinho P."/>
            <person name="Dacks J.B."/>
            <person name="Durnford D.G."/>
            <person name="Fast N.M."/>
            <person name="Green B.R."/>
            <person name="Grisdale C.J."/>
            <person name="Hempel F."/>
            <person name="Henrissat B."/>
            <person name="Hoppner M.P."/>
            <person name="Ishida K."/>
            <person name="Kim E."/>
            <person name="Koreny L."/>
            <person name="Kroth P.G."/>
            <person name="Liu Y."/>
            <person name="Malik S.B."/>
            <person name="Maier U.G."/>
            <person name="McRose D."/>
            <person name="Mock T."/>
            <person name="Neilson J.A."/>
            <person name="Onodera N.T."/>
            <person name="Poole A.M."/>
            <person name="Pritham E.J."/>
            <person name="Richards T.A."/>
            <person name="Rocap G."/>
            <person name="Roy S.W."/>
            <person name="Sarai C."/>
            <person name="Schaack S."/>
            <person name="Shirato S."/>
            <person name="Slamovits C.H."/>
            <person name="Spencer D.F."/>
            <person name="Suzuki S."/>
            <person name="Worden A.Z."/>
            <person name="Zauner S."/>
            <person name="Barry K."/>
            <person name="Bell C."/>
            <person name="Bharti A.K."/>
            <person name="Crow J.A."/>
            <person name="Grimwood J."/>
            <person name="Kramer R."/>
            <person name="Lindquist E."/>
            <person name="Lucas S."/>
            <person name="Salamov A."/>
            <person name="McFadden G.I."/>
            <person name="Lane C.E."/>
            <person name="Keeling P.J."/>
            <person name="Gray M.W."/>
            <person name="Grigoriev I.V."/>
            <person name="Archibald J.M."/>
        </authorList>
    </citation>
    <scope>NUCLEOTIDE SEQUENCE</scope>
    <source>
        <strain evidence="6 8">CCMP2712</strain>
    </source>
</reference>
<dbReference type="eggNOG" id="ENOG502T25K">
    <property type="taxonomic scope" value="Eukaryota"/>
</dbReference>
<dbReference type="PANTHER" id="PTHR23355">
    <property type="entry name" value="RIBONUCLEASE"/>
    <property type="match status" value="1"/>
</dbReference>
<evidence type="ECO:0000256" key="3">
    <source>
        <dbReference type="ARBA" id="ARBA00022833"/>
    </source>
</evidence>
<dbReference type="HOGENOM" id="CLU_954568_0_0_1"/>
<dbReference type="OrthoDB" id="9978677at2759"/>
<reference evidence="8" key="2">
    <citation type="submission" date="2012-11" db="EMBL/GenBank/DDBJ databases">
        <authorList>
            <person name="Kuo A."/>
            <person name="Curtis B.A."/>
            <person name="Tanifuji G."/>
            <person name="Burki F."/>
            <person name="Gruber A."/>
            <person name="Irimia M."/>
            <person name="Maruyama S."/>
            <person name="Arias M.C."/>
            <person name="Ball S.G."/>
            <person name="Gile G.H."/>
            <person name="Hirakawa Y."/>
            <person name="Hopkins J.F."/>
            <person name="Rensing S.A."/>
            <person name="Schmutz J."/>
            <person name="Symeonidi A."/>
            <person name="Elias M."/>
            <person name="Eveleigh R.J."/>
            <person name="Herman E.K."/>
            <person name="Klute M.J."/>
            <person name="Nakayama T."/>
            <person name="Obornik M."/>
            <person name="Reyes-Prieto A."/>
            <person name="Armbrust E.V."/>
            <person name="Aves S.J."/>
            <person name="Beiko R.G."/>
            <person name="Coutinho P."/>
            <person name="Dacks J.B."/>
            <person name="Durnford D.G."/>
            <person name="Fast N.M."/>
            <person name="Green B.R."/>
            <person name="Grisdale C."/>
            <person name="Hempe F."/>
            <person name="Henrissat B."/>
            <person name="Hoppner M.P."/>
            <person name="Ishida K.-I."/>
            <person name="Kim E."/>
            <person name="Koreny L."/>
            <person name="Kroth P.G."/>
            <person name="Liu Y."/>
            <person name="Malik S.-B."/>
            <person name="Maier U.G."/>
            <person name="McRose D."/>
            <person name="Mock T."/>
            <person name="Neilson J.A."/>
            <person name="Onodera N.T."/>
            <person name="Poole A.M."/>
            <person name="Pritham E.J."/>
            <person name="Richards T.A."/>
            <person name="Rocap G."/>
            <person name="Roy S.W."/>
            <person name="Sarai C."/>
            <person name="Schaack S."/>
            <person name="Shirato S."/>
            <person name="Slamovits C.H."/>
            <person name="Spencer D.F."/>
            <person name="Suzuki S."/>
            <person name="Worden A.Z."/>
            <person name="Zauner S."/>
            <person name="Barry K."/>
            <person name="Bell C."/>
            <person name="Bharti A.K."/>
            <person name="Crow J.A."/>
            <person name="Grimwood J."/>
            <person name="Kramer R."/>
            <person name="Lindquist E."/>
            <person name="Lucas S."/>
            <person name="Salamov A."/>
            <person name="McFadden G.I."/>
            <person name="Lane C.E."/>
            <person name="Keeling P.J."/>
            <person name="Gray M.W."/>
            <person name="Grigoriev I.V."/>
            <person name="Archibald J.M."/>
        </authorList>
    </citation>
    <scope>NUCLEOTIDE SEQUENCE</scope>
    <source>
        <strain evidence="8">CCMP2712</strain>
    </source>
</reference>
<keyword evidence="1" id="KW-0479">Metal-binding</keyword>
<evidence type="ECO:0000256" key="4">
    <source>
        <dbReference type="PROSITE-ProRule" id="PRU00322"/>
    </source>
</evidence>
<dbReference type="GO" id="GO:0006402">
    <property type="term" value="P:mRNA catabolic process"/>
    <property type="evidence" value="ECO:0007669"/>
    <property type="project" value="TreeGrafter"/>
</dbReference>
<keyword evidence="8" id="KW-1185">Reference proteome</keyword>
<dbReference type="PaxDb" id="55529-EKX40369"/>
<dbReference type="AlphaFoldDB" id="L1IWX6"/>
<dbReference type="GO" id="GO:0000175">
    <property type="term" value="F:3'-5'-RNA exonuclease activity"/>
    <property type="evidence" value="ECO:0007669"/>
    <property type="project" value="TreeGrafter"/>
</dbReference>
<dbReference type="Gene3D" id="4.10.1060.10">
    <property type="entry name" value="Zinc finger, RanBP2-type"/>
    <property type="match status" value="1"/>
</dbReference>
<reference evidence="7" key="3">
    <citation type="submission" date="2015-06" db="UniProtKB">
        <authorList>
            <consortium name="EnsemblProtists"/>
        </authorList>
    </citation>
    <scope>IDENTIFICATION</scope>
</reference>
<dbReference type="InterPro" id="IPR001876">
    <property type="entry name" value="Znf_RanBP2"/>
</dbReference>
<dbReference type="PROSITE" id="PS01358">
    <property type="entry name" value="ZF_RANBP2_1"/>
    <property type="match status" value="1"/>
</dbReference>
<dbReference type="SUPFAM" id="SSF50249">
    <property type="entry name" value="Nucleic acid-binding proteins"/>
    <property type="match status" value="1"/>
</dbReference>
<accession>L1IWX6</accession>
<dbReference type="InterPro" id="IPR036443">
    <property type="entry name" value="Znf_RanBP2_sf"/>
</dbReference>
<protein>
    <recommendedName>
        <fullName evidence="5">RanBP2-type domain-containing protein</fullName>
    </recommendedName>
</protein>
<dbReference type="PROSITE" id="PS50199">
    <property type="entry name" value="ZF_RANBP2_2"/>
    <property type="match status" value="1"/>
</dbReference>
<evidence type="ECO:0000256" key="2">
    <source>
        <dbReference type="ARBA" id="ARBA00022771"/>
    </source>
</evidence>
<evidence type="ECO:0000313" key="7">
    <source>
        <dbReference type="EnsemblProtists" id="EKX40369"/>
    </source>
</evidence>
<proteinExistence type="predicted"/>
<dbReference type="InterPro" id="IPR001900">
    <property type="entry name" value="RNase_II/R"/>
</dbReference>
<dbReference type="GO" id="GO:0008270">
    <property type="term" value="F:zinc ion binding"/>
    <property type="evidence" value="ECO:0007669"/>
    <property type="project" value="UniProtKB-KW"/>
</dbReference>
<name>L1IWX6_GUITC</name>
<dbReference type="RefSeq" id="XP_005827349.1">
    <property type="nucleotide sequence ID" value="XM_005827292.1"/>
</dbReference>
<dbReference type="InterPro" id="IPR012340">
    <property type="entry name" value="NA-bd_OB-fold"/>
</dbReference>
<evidence type="ECO:0000313" key="6">
    <source>
        <dbReference type="EMBL" id="EKX40369.1"/>
    </source>
</evidence>
<evidence type="ECO:0000256" key="1">
    <source>
        <dbReference type="ARBA" id="ARBA00022723"/>
    </source>
</evidence>
<sequence length="292" mass="32091">MYHPVRAGFSWERFHMALDDGVQGQQCVVQTKKDTKLNHWGKVKILDGDAQGSDGTGGGNSKMHQAEIVEIYGPVGNFEVELLVYQNFFGVLPSRYPEPSSWKLRSEDEESSSVPREDCTNLFVFSIDNASTRDIDDALSVEFDDEPSAEHVESDFNALQLEQEEVQQGEWSCQVCTFLNESGAVQCSMCETKRSLLAGPADVPLVSGNCKLGIHVSDVASRIGGESGLFSWAKERASSAYHHGPVDDGSKDGSVPMLPPTLAHGVLSLNEGQVRPAVTLWLEIKDFKVVRR</sequence>
<dbReference type="GO" id="GO:0003723">
    <property type="term" value="F:RNA binding"/>
    <property type="evidence" value="ECO:0007669"/>
    <property type="project" value="InterPro"/>
</dbReference>
<evidence type="ECO:0000313" key="8">
    <source>
        <dbReference type="Proteomes" id="UP000011087"/>
    </source>
</evidence>
<feature type="domain" description="RanBP2-type" evidence="5">
    <location>
        <begin position="167"/>
        <end position="196"/>
    </location>
</feature>
<dbReference type="Proteomes" id="UP000011087">
    <property type="component" value="Unassembled WGS sequence"/>
</dbReference>
<dbReference type="EnsemblProtists" id="EKX40369">
    <property type="protein sequence ID" value="EKX40369"/>
    <property type="gene ID" value="GUITHDRAFT_142863"/>
</dbReference>
<dbReference type="InterPro" id="IPR050180">
    <property type="entry name" value="RNR_Ribonuclease"/>
</dbReference>
<dbReference type="EMBL" id="JH993032">
    <property type="protein sequence ID" value="EKX40369.1"/>
    <property type="molecule type" value="Genomic_DNA"/>
</dbReference>
<dbReference type="PANTHER" id="PTHR23355:SF42">
    <property type="entry name" value="RIBONUCLEASE II, CHLOROPLASTIC_MITOCHONDRIAL"/>
    <property type="match status" value="1"/>
</dbReference>